<reference evidence="1" key="1">
    <citation type="submission" date="2015-08" db="EMBL/GenBank/DDBJ databases">
        <authorList>
            <person name="Babu N.S."/>
            <person name="Beckwith C.J."/>
            <person name="Beseler K.G."/>
            <person name="Brison A."/>
            <person name="Carone J.V."/>
            <person name="Caskin T.P."/>
            <person name="Diamond M."/>
            <person name="Durham M.E."/>
            <person name="Foxe J.M."/>
            <person name="Go M."/>
            <person name="Henderson B.A."/>
            <person name="Jones I.B."/>
            <person name="McGettigan J.A."/>
            <person name="Micheletti S.J."/>
            <person name="Nasrallah M.E."/>
            <person name="Ortiz D."/>
            <person name="Piller C.R."/>
            <person name="Privatt S.R."/>
            <person name="Schneider S.L."/>
            <person name="Sharp S."/>
            <person name="Smith T.C."/>
            <person name="Stanton J.D."/>
            <person name="Ullery H.E."/>
            <person name="Wilson R.J."/>
            <person name="Serrano M.G."/>
            <person name="Buck G."/>
            <person name="Lee V."/>
            <person name="Wang Y."/>
            <person name="Carvalho R."/>
            <person name="Voegtly L."/>
            <person name="Shi R."/>
            <person name="Duckworth R."/>
            <person name="Johnson A."/>
            <person name="Loviza R."/>
            <person name="Walstead R."/>
            <person name="Shah Z."/>
            <person name="Kiflezghi M."/>
            <person name="Wade K."/>
            <person name="Ball S.L."/>
            <person name="Bradley K.W."/>
            <person name="Asai D.J."/>
            <person name="Bowman C.A."/>
            <person name="Russell D.A."/>
            <person name="Pope W.H."/>
            <person name="Jacobs-Sera D."/>
            <person name="Hendrix R.W."/>
            <person name="Hatfull G.F."/>
        </authorList>
    </citation>
    <scope>NUCLEOTIDE SEQUENCE</scope>
</reference>
<gene>
    <name evidence="1" type="ORF">g.16483</name>
</gene>
<dbReference type="EMBL" id="GDKF01000499">
    <property type="protein sequence ID" value="JAT78123.1"/>
    <property type="molecule type" value="Transcribed_RNA"/>
</dbReference>
<dbReference type="AlphaFoldDB" id="A0A1D2AGP8"/>
<sequence length="212" mass="23110">MSQTIRSIQLAARVAFRDSWTRRYGGASGFSSLPDDIAKAASGARFPARRVDGGTTSSSLASTTEAAAQMAPGGERTLAQAQREGAAIATVWMFPWERRQMEGGKLTTWEKVYWGAFVAGMSLLAYNNLPRFWKTEEPPTVDEDKEARKLERTRLILAGQSVLDGEEFDGLEPEAIQEYVSKATAGASAADPFEGMSPEEINEYIAKHGNPV</sequence>
<accession>A0A1D2AGP8</accession>
<protein>
    <submittedName>
        <fullName evidence="1">Uncharacterized protein</fullName>
    </submittedName>
</protein>
<name>A0A1D2AGP8_AUXPR</name>
<proteinExistence type="predicted"/>
<evidence type="ECO:0000313" key="1">
    <source>
        <dbReference type="EMBL" id="JAT78123.1"/>
    </source>
</evidence>
<organism evidence="1">
    <name type="scientific">Auxenochlorella protothecoides</name>
    <name type="common">Green microalga</name>
    <name type="synonym">Chlorella protothecoides</name>
    <dbReference type="NCBI Taxonomy" id="3075"/>
    <lineage>
        <taxon>Eukaryota</taxon>
        <taxon>Viridiplantae</taxon>
        <taxon>Chlorophyta</taxon>
        <taxon>core chlorophytes</taxon>
        <taxon>Trebouxiophyceae</taxon>
        <taxon>Chlorellales</taxon>
        <taxon>Chlorellaceae</taxon>
        <taxon>Auxenochlorella</taxon>
    </lineage>
</organism>